<dbReference type="Gene3D" id="3.30.470.30">
    <property type="entry name" value="DNA ligase/mRNA capping enzyme"/>
    <property type="match status" value="1"/>
</dbReference>
<dbReference type="EMBL" id="LAZR01026295">
    <property type="protein sequence ID" value="KKL69189.1"/>
    <property type="molecule type" value="Genomic_DNA"/>
</dbReference>
<evidence type="ECO:0000313" key="2">
    <source>
        <dbReference type="EMBL" id="KKL69189.1"/>
    </source>
</evidence>
<gene>
    <name evidence="2" type="ORF">LCGC14_2117480</name>
</gene>
<dbReference type="InterPro" id="IPR021122">
    <property type="entry name" value="RNA_ligase_dom_REL/Rnl2"/>
</dbReference>
<dbReference type="InterPro" id="IPR052732">
    <property type="entry name" value="Cell-binding_unc_protein"/>
</dbReference>
<name>A0A0F9E596_9ZZZZ</name>
<accession>A0A0F9E596</accession>
<organism evidence="2">
    <name type="scientific">marine sediment metagenome</name>
    <dbReference type="NCBI Taxonomy" id="412755"/>
    <lineage>
        <taxon>unclassified sequences</taxon>
        <taxon>metagenomes</taxon>
        <taxon>ecological metagenomes</taxon>
    </lineage>
</organism>
<evidence type="ECO:0000259" key="1">
    <source>
        <dbReference type="Pfam" id="PF09414"/>
    </source>
</evidence>
<dbReference type="Pfam" id="PF09414">
    <property type="entry name" value="RNA_ligase"/>
    <property type="match status" value="1"/>
</dbReference>
<sequence>MNSLLSRDDFRETVFRRDRDICVFCFEPAVDAHHIIERRLWPDGGYYPDNGASVCGEHHLDCEMTILSVEDCRRAAGITKIIVPPHLYPDTIYDKWGNPILPSGQRLRGELFFDESVQKILSRGEVLDCFTTWVKYPRTWHVWWSPGVTKDDRVNTNVHTFVNQRVIVTEKMDGENTSMYCDHIHARSIDGRSHPSRDWVKQFWSQIAHNIPYGWRICGENLFAKHSIAYNDLTSYFQGFSIWNDRNECLSWDETLEWFELLQIAPVKVLYDDIFDEEKIKKLYLATDWERSEGYVIRKATKFPYGAFKICVAKYVRDNHVATSKHWMYGQPVEPNKISPS</sequence>
<dbReference type="SUPFAM" id="SSF56091">
    <property type="entry name" value="DNA ligase/mRNA capping enzyme, catalytic domain"/>
    <property type="match status" value="1"/>
</dbReference>
<reference evidence="2" key="1">
    <citation type="journal article" date="2015" name="Nature">
        <title>Complex archaea that bridge the gap between prokaryotes and eukaryotes.</title>
        <authorList>
            <person name="Spang A."/>
            <person name="Saw J.H."/>
            <person name="Jorgensen S.L."/>
            <person name="Zaremba-Niedzwiedzka K."/>
            <person name="Martijn J."/>
            <person name="Lind A.E."/>
            <person name="van Eijk R."/>
            <person name="Schleper C."/>
            <person name="Guy L."/>
            <person name="Ettema T.J."/>
        </authorList>
    </citation>
    <scope>NUCLEOTIDE SEQUENCE</scope>
</reference>
<dbReference type="PANTHER" id="PTHR43883">
    <property type="entry name" value="SLR0207 PROTEIN"/>
    <property type="match status" value="1"/>
</dbReference>
<dbReference type="PANTHER" id="PTHR43883:SF1">
    <property type="entry name" value="GLUCONOKINASE"/>
    <property type="match status" value="1"/>
</dbReference>
<comment type="caution">
    <text evidence="2">The sequence shown here is derived from an EMBL/GenBank/DDBJ whole genome shotgun (WGS) entry which is preliminary data.</text>
</comment>
<proteinExistence type="predicted"/>
<feature type="domain" description="RNA ligase" evidence="1">
    <location>
        <begin position="165"/>
        <end position="316"/>
    </location>
</feature>
<dbReference type="AlphaFoldDB" id="A0A0F9E596"/>
<protein>
    <recommendedName>
        <fullName evidence="1">RNA ligase domain-containing protein</fullName>
    </recommendedName>
</protein>